<dbReference type="VEuPathDB" id="CryptoDB:Cvel_36526"/>
<name>A0A0G4I7I7_9ALVE</name>
<dbReference type="PhylomeDB" id="A0A0G4I7I7"/>
<protein>
    <submittedName>
        <fullName evidence="1">Uncharacterized protein</fullName>
    </submittedName>
</protein>
<dbReference type="EMBL" id="CDMZ01005460">
    <property type="protein sequence ID" value="CEM52980.1"/>
    <property type="molecule type" value="Genomic_DNA"/>
</dbReference>
<sequence length="240" mass="27359">MANRHPSPAQKSLGPEIVQLREENNIKVPAVALQSLRQETQERYVAFCHVATQRQLADPLTKPKGRHELYDLLDEENFAAREAATRPIPNLRLRPLLQDENLQAETDVFFQNVDHMKKQLRRVFKGERFILPDRKKRDSCLVPSNALAIRGVNLSLICASCRCIGHKSTDCPDEMAKRKGTFERNCQVAKTSDRFCTWCEGVGMERPGHRTCDHVKEQTKPTIPHAPITLITQSFDPILI</sequence>
<reference evidence="1" key="1">
    <citation type="submission" date="2014-11" db="EMBL/GenBank/DDBJ databases">
        <authorList>
            <person name="Otto D Thomas"/>
            <person name="Naeem Raeece"/>
        </authorList>
    </citation>
    <scope>NUCLEOTIDE SEQUENCE</scope>
</reference>
<dbReference type="AlphaFoldDB" id="A0A0G4I7I7"/>
<evidence type="ECO:0000313" key="1">
    <source>
        <dbReference type="EMBL" id="CEM52980.1"/>
    </source>
</evidence>
<accession>A0A0G4I7I7</accession>
<proteinExistence type="predicted"/>
<gene>
    <name evidence="1" type="ORF">Cvel_36526</name>
</gene>
<organism evidence="1">
    <name type="scientific">Chromera velia CCMP2878</name>
    <dbReference type="NCBI Taxonomy" id="1169474"/>
    <lineage>
        <taxon>Eukaryota</taxon>
        <taxon>Sar</taxon>
        <taxon>Alveolata</taxon>
        <taxon>Colpodellida</taxon>
        <taxon>Chromeraceae</taxon>
        <taxon>Chromera</taxon>
    </lineage>
</organism>